<dbReference type="Pfam" id="PF10754">
    <property type="entry name" value="DUF2569"/>
    <property type="match status" value="1"/>
</dbReference>
<evidence type="ECO:0000313" key="2">
    <source>
        <dbReference type="EMBL" id="MPW24417.1"/>
    </source>
</evidence>
<feature type="transmembrane region" description="Helical" evidence="1">
    <location>
        <begin position="172"/>
        <end position="192"/>
    </location>
</feature>
<sequence length="226" mass="25711">MNNQNFEEEKVEGIGGWFLFYIISLIAGIFMVGNIVMTWDSVIQHGALVSSSIYIVLAIGILFLALFLLSIYKKSILTRAYAITVSAYVICFNIIGLIFFDNNNLLSIIVSTILAIIWINYFCKSKRVANTFINNYGDLSKIFLKILFISIFALLAVIHIILVVLVTGILPSLFTLILPVLSEMFWFINFWINHGFLNEFTSILILYCFGIVIPFLIMLFYSPNNK</sequence>
<feature type="transmembrane region" description="Helical" evidence="1">
    <location>
        <begin position="143"/>
        <end position="166"/>
    </location>
</feature>
<dbReference type="RefSeq" id="WP_152800878.1">
    <property type="nucleotide sequence ID" value="NZ_WHNX01000002.1"/>
</dbReference>
<accession>A0A6A7K586</accession>
<keyword evidence="1" id="KW-0472">Membrane</keyword>
<protein>
    <submittedName>
        <fullName evidence="2">DUF2569 family protein</fullName>
    </submittedName>
</protein>
<dbReference type="AlphaFoldDB" id="A0A6A7K586"/>
<reference evidence="2 3" key="1">
    <citation type="submission" date="2019-10" db="EMBL/GenBank/DDBJ databases">
        <title>Alkalibaculum tamaniensis sp.nov., a new alkaliphilic acetogen, isolated on methoxylated aromatics from a mud volcano.</title>
        <authorList>
            <person name="Khomyakova M.A."/>
            <person name="Merkel A.Y."/>
            <person name="Bonch-Osmolovskaya E.A."/>
            <person name="Slobodkin A.I."/>
        </authorList>
    </citation>
    <scope>NUCLEOTIDE SEQUENCE [LARGE SCALE GENOMIC DNA]</scope>
    <source>
        <strain evidence="2 3">M08DMB</strain>
    </source>
</reference>
<comment type="caution">
    <text evidence="2">The sequence shown here is derived from an EMBL/GenBank/DDBJ whole genome shotgun (WGS) entry which is preliminary data.</text>
</comment>
<feature type="transmembrane region" description="Helical" evidence="1">
    <location>
        <begin position="81"/>
        <end position="99"/>
    </location>
</feature>
<gene>
    <name evidence="2" type="ORF">GC105_01245</name>
</gene>
<feature type="transmembrane region" description="Helical" evidence="1">
    <location>
        <begin position="105"/>
        <end position="123"/>
    </location>
</feature>
<keyword evidence="1" id="KW-1133">Transmembrane helix</keyword>
<dbReference type="InterPro" id="IPR019690">
    <property type="entry name" value="DUF2569"/>
</dbReference>
<organism evidence="2 3">
    <name type="scientific">Alkalibaculum sporogenes</name>
    <dbReference type="NCBI Taxonomy" id="2655001"/>
    <lineage>
        <taxon>Bacteria</taxon>
        <taxon>Bacillati</taxon>
        <taxon>Bacillota</taxon>
        <taxon>Clostridia</taxon>
        <taxon>Eubacteriales</taxon>
        <taxon>Eubacteriaceae</taxon>
        <taxon>Alkalibaculum</taxon>
    </lineage>
</organism>
<proteinExistence type="predicted"/>
<feature type="transmembrane region" description="Helical" evidence="1">
    <location>
        <begin position="18"/>
        <end position="39"/>
    </location>
</feature>
<evidence type="ECO:0000313" key="3">
    <source>
        <dbReference type="Proteomes" id="UP000440004"/>
    </source>
</evidence>
<evidence type="ECO:0000256" key="1">
    <source>
        <dbReference type="SAM" id="Phobius"/>
    </source>
</evidence>
<keyword evidence="1" id="KW-0812">Transmembrane</keyword>
<feature type="transmembrane region" description="Helical" evidence="1">
    <location>
        <begin position="204"/>
        <end position="222"/>
    </location>
</feature>
<dbReference type="Proteomes" id="UP000440004">
    <property type="component" value="Unassembled WGS sequence"/>
</dbReference>
<name>A0A6A7K586_9FIRM</name>
<dbReference type="EMBL" id="WHNX01000002">
    <property type="protein sequence ID" value="MPW24417.1"/>
    <property type="molecule type" value="Genomic_DNA"/>
</dbReference>
<feature type="transmembrane region" description="Helical" evidence="1">
    <location>
        <begin position="51"/>
        <end position="69"/>
    </location>
</feature>
<keyword evidence="3" id="KW-1185">Reference proteome</keyword>